<evidence type="ECO:0000256" key="2">
    <source>
        <dbReference type="SAM" id="Phobius"/>
    </source>
</evidence>
<accession>A0A0K9PYZ0</accession>
<reference evidence="4" key="1">
    <citation type="journal article" date="2016" name="Nature">
        <title>The genome of the seagrass Zostera marina reveals angiosperm adaptation to the sea.</title>
        <authorList>
            <person name="Olsen J.L."/>
            <person name="Rouze P."/>
            <person name="Verhelst B."/>
            <person name="Lin Y.-C."/>
            <person name="Bayer T."/>
            <person name="Collen J."/>
            <person name="Dattolo E."/>
            <person name="De Paoli E."/>
            <person name="Dittami S."/>
            <person name="Maumus F."/>
            <person name="Michel G."/>
            <person name="Kersting A."/>
            <person name="Lauritano C."/>
            <person name="Lohaus R."/>
            <person name="Toepel M."/>
            <person name="Tonon T."/>
            <person name="Vanneste K."/>
            <person name="Amirebrahimi M."/>
            <person name="Brakel J."/>
            <person name="Bostroem C."/>
            <person name="Chovatia M."/>
            <person name="Grimwood J."/>
            <person name="Jenkins J.W."/>
            <person name="Jueterbock A."/>
            <person name="Mraz A."/>
            <person name="Stam W.T."/>
            <person name="Tice H."/>
            <person name="Bornberg-Bauer E."/>
            <person name="Green P.J."/>
            <person name="Pearson G.A."/>
            <person name="Procaccini G."/>
            <person name="Duarte C.M."/>
            <person name="Schmutz J."/>
            <person name="Reusch T.B.H."/>
            <person name="Van de Peer Y."/>
        </authorList>
    </citation>
    <scope>NUCLEOTIDE SEQUENCE [LARGE SCALE GENOMIC DNA]</scope>
    <source>
        <strain evidence="4">cv. Finnish</strain>
    </source>
</reference>
<dbReference type="OrthoDB" id="2013508at2759"/>
<dbReference type="PANTHER" id="PTHR36004">
    <property type="entry name" value="AT-RICH INTERACTIVE DOMAIN PROTEIN"/>
    <property type="match status" value="1"/>
</dbReference>
<evidence type="ECO:0000313" key="4">
    <source>
        <dbReference type="Proteomes" id="UP000036987"/>
    </source>
</evidence>
<dbReference type="Proteomes" id="UP000036987">
    <property type="component" value="Unassembled WGS sequence"/>
</dbReference>
<comment type="caution">
    <text evidence="3">The sequence shown here is derived from an EMBL/GenBank/DDBJ whole genome shotgun (WGS) entry which is preliminary data.</text>
</comment>
<evidence type="ECO:0000256" key="1">
    <source>
        <dbReference type="SAM" id="MobiDB-lite"/>
    </source>
</evidence>
<dbReference type="EMBL" id="LFYR01000391">
    <property type="protein sequence ID" value="KMZ74221.1"/>
    <property type="molecule type" value="Genomic_DNA"/>
</dbReference>
<feature type="compositionally biased region" description="Basic and acidic residues" evidence="1">
    <location>
        <begin position="59"/>
        <end position="71"/>
    </location>
</feature>
<feature type="transmembrane region" description="Helical" evidence="2">
    <location>
        <begin position="118"/>
        <end position="138"/>
    </location>
</feature>
<organism evidence="3 4">
    <name type="scientific">Zostera marina</name>
    <name type="common">Eelgrass</name>
    <dbReference type="NCBI Taxonomy" id="29655"/>
    <lineage>
        <taxon>Eukaryota</taxon>
        <taxon>Viridiplantae</taxon>
        <taxon>Streptophyta</taxon>
        <taxon>Embryophyta</taxon>
        <taxon>Tracheophyta</taxon>
        <taxon>Spermatophyta</taxon>
        <taxon>Magnoliopsida</taxon>
        <taxon>Liliopsida</taxon>
        <taxon>Zosteraceae</taxon>
        <taxon>Zostera</taxon>
    </lineage>
</organism>
<feature type="region of interest" description="Disordered" evidence="1">
    <location>
        <begin position="163"/>
        <end position="185"/>
    </location>
</feature>
<protein>
    <submittedName>
        <fullName evidence="3">Uncharacterized protein</fullName>
    </submittedName>
</protein>
<evidence type="ECO:0000313" key="3">
    <source>
        <dbReference type="EMBL" id="KMZ74221.1"/>
    </source>
</evidence>
<name>A0A0K9PYZ0_ZOSMR</name>
<proteinExistence type="predicted"/>
<feature type="region of interest" description="Disordered" evidence="1">
    <location>
        <begin position="36"/>
        <end position="73"/>
    </location>
</feature>
<keyword evidence="4" id="KW-1185">Reference proteome</keyword>
<sequence length="185" mass="19994">MALIYTDSVVIGLFSTFHALPRSSISTHITCARKGVSSRSSRRGKKDSLSVKSEPPPVVEKKPSFEIEDSSRGSGGVVMGYKKGAKEGELTPMPKLEGLEKNFFEGPQMDAVGFVFQYLWAFGIVFALVACGIAVSTYNEGATDFKKTPSFKESVQSQDLLEESESFSSSDVFEGNPTEAAPSLD</sequence>
<keyword evidence="2" id="KW-0812">Transmembrane</keyword>
<gene>
    <name evidence="3" type="ORF">ZOSMA_133G00700</name>
</gene>
<dbReference type="PANTHER" id="PTHR36004:SF1">
    <property type="entry name" value="AT-RICH INTERACTIVE DOMAIN PROTEIN"/>
    <property type="match status" value="1"/>
</dbReference>
<keyword evidence="2" id="KW-0472">Membrane</keyword>
<dbReference type="AlphaFoldDB" id="A0A0K9PYZ0"/>
<keyword evidence="2" id="KW-1133">Transmembrane helix</keyword>